<gene>
    <name evidence="1" type="ORF">WISP_34784</name>
</gene>
<sequence length="196" mass="22453">MKLNPAGGQSLVVLPRAQFWGWSCLTSLLKIWMRGLSALSVKLQTISWVGALICSGIGRLYRDLDRLNQWAKDKRMCFNKVKCWALLLGRSNAMQLYRLGEEWLESCLSERDLGMLVGSWWDMSQQCVQVTKKANEILACIKNSVASRTREVIIPLYSALVRPHLKYCVQFWAPHFKKTLRRWNMSSKGQQGSGEV</sequence>
<organism evidence="1 2">
    <name type="scientific">Willisornis vidua</name>
    <name type="common">Xingu scale-backed antbird</name>
    <dbReference type="NCBI Taxonomy" id="1566151"/>
    <lineage>
        <taxon>Eukaryota</taxon>
        <taxon>Metazoa</taxon>
        <taxon>Chordata</taxon>
        <taxon>Craniata</taxon>
        <taxon>Vertebrata</taxon>
        <taxon>Euteleostomi</taxon>
        <taxon>Archelosauria</taxon>
        <taxon>Archosauria</taxon>
        <taxon>Dinosauria</taxon>
        <taxon>Saurischia</taxon>
        <taxon>Theropoda</taxon>
        <taxon>Coelurosauria</taxon>
        <taxon>Aves</taxon>
        <taxon>Neognathae</taxon>
        <taxon>Neoaves</taxon>
        <taxon>Telluraves</taxon>
        <taxon>Australaves</taxon>
        <taxon>Passeriformes</taxon>
        <taxon>Thamnophilidae</taxon>
        <taxon>Willisornis</taxon>
    </lineage>
</organism>
<evidence type="ECO:0000313" key="2">
    <source>
        <dbReference type="Proteomes" id="UP001145742"/>
    </source>
</evidence>
<accession>A0ABQ9DKA7</accession>
<name>A0ABQ9DKA7_9PASS</name>
<keyword evidence="2" id="KW-1185">Reference proteome</keyword>
<dbReference type="EMBL" id="WHWB01032892">
    <property type="protein sequence ID" value="KAJ7423190.1"/>
    <property type="molecule type" value="Genomic_DNA"/>
</dbReference>
<comment type="caution">
    <text evidence="1">The sequence shown here is derived from an EMBL/GenBank/DDBJ whole genome shotgun (WGS) entry which is preliminary data.</text>
</comment>
<protein>
    <submittedName>
        <fullName evidence="1">Rna-directed dna polymerase from mobile element jockey-like</fullName>
    </submittedName>
</protein>
<dbReference type="PANTHER" id="PTHR33332">
    <property type="entry name" value="REVERSE TRANSCRIPTASE DOMAIN-CONTAINING PROTEIN"/>
    <property type="match status" value="1"/>
</dbReference>
<evidence type="ECO:0000313" key="1">
    <source>
        <dbReference type="EMBL" id="KAJ7423190.1"/>
    </source>
</evidence>
<reference evidence="1" key="1">
    <citation type="submission" date="2019-10" db="EMBL/GenBank/DDBJ databases">
        <authorList>
            <person name="Soares A.E.R."/>
            <person name="Aleixo A."/>
            <person name="Schneider P."/>
            <person name="Miyaki C.Y."/>
            <person name="Schneider M.P."/>
            <person name="Mello C."/>
            <person name="Vasconcelos A.T.R."/>
        </authorList>
    </citation>
    <scope>NUCLEOTIDE SEQUENCE</scope>
    <source>
        <tissue evidence="1">Muscle</tissue>
    </source>
</reference>
<dbReference type="Proteomes" id="UP001145742">
    <property type="component" value="Unassembled WGS sequence"/>
</dbReference>
<proteinExistence type="predicted"/>